<dbReference type="STRING" id="45056.Lade_1728"/>
<reference evidence="2 4" key="2">
    <citation type="submission" date="2018-12" db="EMBL/GenBank/DDBJ databases">
        <authorList>
            <consortium name="Pathogen Informatics"/>
        </authorList>
    </citation>
    <scope>NUCLEOTIDE SEQUENCE [LARGE SCALE GENOMIC DNA]</scope>
    <source>
        <strain evidence="2 4">NCTC12735</strain>
        <plasmid evidence="4">19</plasmid>
    </source>
</reference>
<dbReference type="RefSeq" id="WP_058462802.1">
    <property type="nucleotide sequence ID" value="NZ_CAAAHS010000011.1"/>
</dbReference>
<evidence type="ECO:0000313" key="2">
    <source>
        <dbReference type="EMBL" id="VEH85604.1"/>
    </source>
</evidence>
<evidence type="ECO:0000313" key="1">
    <source>
        <dbReference type="EMBL" id="KTC64921.1"/>
    </source>
</evidence>
<dbReference type="KEGG" id="ladl:NCTC12735_01239"/>
<protein>
    <submittedName>
        <fullName evidence="1">Uncharacterized protein</fullName>
    </submittedName>
</protein>
<name>A0A0W0R1T5_9GAMM</name>
<keyword evidence="2" id="KW-0614">Plasmid</keyword>
<dbReference type="EMBL" id="LNKA01000016">
    <property type="protein sequence ID" value="KTC64921.1"/>
    <property type="molecule type" value="Genomic_DNA"/>
</dbReference>
<proteinExistence type="predicted"/>
<dbReference type="EMBL" id="LR134428">
    <property type="protein sequence ID" value="VEH85604.1"/>
    <property type="molecule type" value="Genomic_DNA"/>
</dbReference>
<dbReference type="Proteomes" id="UP000281170">
    <property type="component" value="Plasmid 19"/>
</dbReference>
<keyword evidence="3" id="KW-1185">Reference proteome</keyword>
<dbReference type="PATRIC" id="fig|45056.6.peg.1784"/>
<evidence type="ECO:0000313" key="3">
    <source>
        <dbReference type="Proteomes" id="UP000054859"/>
    </source>
</evidence>
<evidence type="ECO:0000313" key="4">
    <source>
        <dbReference type="Proteomes" id="UP000281170"/>
    </source>
</evidence>
<dbReference type="Proteomes" id="UP000054859">
    <property type="component" value="Unassembled WGS sequence"/>
</dbReference>
<organism evidence="1 3">
    <name type="scientific">Legionella adelaidensis</name>
    <dbReference type="NCBI Taxonomy" id="45056"/>
    <lineage>
        <taxon>Bacteria</taxon>
        <taxon>Pseudomonadati</taxon>
        <taxon>Pseudomonadota</taxon>
        <taxon>Gammaproteobacteria</taxon>
        <taxon>Legionellales</taxon>
        <taxon>Legionellaceae</taxon>
        <taxon>Legionella</taxon>
    </lineage>
</organism>
<reference evidence="1 3" key="1">
    <citation type="submission" date="2015-11" db="EMBL/GenBank/DDBJ databases">
        <title>Identification of large and diverse effector repertoires of 38 Legionella species.</title>
        <authorList>
            <person name="Burstein D."/>
            <person name="Amaro F."/>
            <person name="Zusman T."/>
            <person name="Lifshitz Z."/>
            <person name="Cohen O."/>
            <person name="Gilbert J.A."/>
            <person name="Pupko T."/>
            <person name="Shuman H.A."/>
            <person name="Segal G."/>
        </authorList>
    </citation>
    <scope>NUCLEOTIDE SEQUENCE [LARGE SCALE GENOMIC DNA]</scope>
    <source>
        <strain evidence="1 3">1762-AUS-E</strain>
    </source>
</reference>
<dbReference type="AlphaFoldDB" id="A0A0W0R1T5"/>
<sequence>MQNYISIGKSPNFFIALCGYKGHSFLSLGVKVDNRVHFLGSFGKKAWAFDSCKPWQILFGLSSWIEDETFIFEKAHEIQYKAFTISFAQYVEFLNYLKVLEEKQNDEKVKQGHNLSWRDYFYAFLPSGNGGLRWARLSEQRSDNDKESEVAEDLPSYSTLHLGNTCRHSSIKLANKVGHHSFGKGLSTFFLKPPPLKAKNNQGLVTEGYFYILPLPPGAFGLSGKEKTIAERLYSRLDEICMSQQDNPLTIEKFKKLKELYEQVTENAELGLFELIKCIFEWEKQNASLIASHRKHHWFTFSTATERMFANFHKEFQSLGTTFSPV</sequence>
<gene>
    <name evidence="1" type="ORF">Lade_1728</name>
    <name evidence="2" type="ORF">NCTC12735_01239</name>
</gene>
<dbReference type="OrthoDB" id="5651600at2"/>
<accession>A0A0W0R1T5</accession>
<geneLocation type="plasmid" evidence="2 4">
    <name>19</name>
</geneLocation>